<protein>
    <recommendedName>
        <fullName evidence="3">G domain-containing protein</fullName>
    </recommendedName>
</protein>
<reference evidence="1 2" key="1">
    <citation type="submission" date="2019-04" db="EMBL/GenBank/DDBJ databases">
        <title>Microbes associate with the intestines of laboratory mice.</title>
        <authorList>
            <person name="Navarre W."/>
            <person name="Wong E."/>
            <person name="Huang K."/>
            <person name="Tropini C."/>
            <person name="Ng K."/>
            <person name="Yu B."/>
        </authorList>
    </citation>
    <scope>NUCLEOTIDE SEQUENCE [LARGE SCALE GENOMIC DNA]</scope>
    <source>
        <strain evidence="1 2">NM62_B4-13</strain>
    </source>
</reference>
<dbReference type="RefSeq" id="WP_136004358.1">
    <property type="nucleotide sequence ID" value="NZ_SRYW01000005.1"/>
</dbReference>
<dbReference type="OrthoDB" id="7375852at2"/>
<name>A0A4S2D0N4_STEMA</name>
<dbReference type="AlphaFoldDB" id="A0A4S2D0N4"/>
<evidence type="ECO:0000313" key="2">
    <source>
        <dbReference type="Proteomes" id="UP000306631"/>
    </source>
</evidence>
<dbReference type="Gene3D" id="3.40.50.300">
    <property type="entry name" value="P-loop containing nucleotide triphosphate hydrolases"/>
    <property type="match status" value="1"/>
</dbReference>
<dbReference type="InterPro" id="IPR027417">
    <property type="entry name" value="P-loop_NTPase"/>
</dbReference>
<organism evidence="1 2">
    <name type="scientific">Stenotrophomonas maltophilia</name>
    <name type="common">Pseudomonas maltophilia</name>
    <name type="synonym">Xanthomonas maltophilia</name>
    <dbReference type="NCBI Taxonomy" id="40324"/>
    <lineage>
        <taxon>Bacteria</taxon>
        <taxon>Pseudomonadati</taxon>
        <taxon>Pseudomonadota</taxon>
        <taxon>Gammaproteobacteria</taxon>
        <taxon>Lysobacterales</taxon>
        <taxon>Lysobacteraceae</taxon>
        <taxon>Stenotrophomonas</taxon>
        <taxon>Stenotrophomonas maltophilia group</taxon>
    </lineage>
</organism>
<evidence type="ECO:0008006" key="3">
    <source>
        <dbReference type="Google" id="ProtNLM"/>
    </source>
</evidence>
<gene>
    <name evidence="1" type="ORF">E5352_07865</name>
</gene>
<proteinExistence type="predicted"/>
<dbReference type="EMBL" id="SRYW01000005">
    <property type="protein sequence ID" value="TGY34909.1"/>
    <property type="molecule type" value="Genomic_DNA"/>
</dbReference>
<comment type="caution">
    <text evidence="1">The sequence shown here is derived from an EMBL/GenBank/DDBJ whole genome shotgun (WGS) entry which is preliminary data.</text>
</comment>
<accession>A0A4S2D0N4</accession>
<dbReference type="SUPFAM" id="SSF52540">
    <property type="entry name" value="P-loop containing nucleoside triphosphate hydrolases"/>
    <property type="match status" value="2"/>
</dbReference>
<dbReference type="Proteomes" id="UP000306631">
    <property type="component" value="Unassembled WGS sequence"/>
</dbReference>
<sequence>MTTDLNSPTDIYRHVARDVEDILTRFDVPSAHPQLEAHTRAAVALLADFRQRIDEQVQALDRNAEWDAFTIAFYGETNAGKSTLIEALRIALGETSKRDAQQAFEQLQREHGLGEADIAALEGRIDEARHALAALQAGQETAMIQYDSRQTALLDDIATLQAEAASAPASSWWTRLLAVLRRTPKDTRLHDAQRRLADVNAEREAARQSQQARVAQVRQQLLEDEQLQMRQREALQQLSDYADGGIIGDGRSDFTVATGRFAFEANGHSFVLLDVPGIEGDEAKVHDHIDSAVQTAHAVFYVTGKPTAPQKGEAGRPGTLEKIARHLGPQTEVWTLYNKRVTNPMQLQAARLTSEDEAASLADLDGRVASVLVDQYRGSRTVSAHPAFLANARHLVPGSDIARTQRKFLDRMTADELLLRSGFTAFQTFLTTELVDDCKAKIQRSNFNKAREVVDTVAASIATLQQERFQPLSSSLAEDADGAVRQIGLAVNSMRARLRDKGRSCIARYTVRVREHMYAYIEGDHGNEAFTRTLEDCMAREAQQLVEDVGVAMAAQRDRLEQEIASIIETFRQQAEELLDACRGMAVGGLDSRINLKINIDHGIQIGSLIATLIGGAVLLWTPAGWLLMIPSALTLAFSAYKAIRGFLSSEFRQTQQRKTVDENIASAADQLKRRLEDGLNEAFAELDAVVAGIQASLRAPVEQVDHLNQVLITSTRNLQQLSSRIHAQGTL</sequence>
<evidence type="ECO:0000313" key="1">
    <source>
        <dbReference type="EMBL" id="TGY34909.1"/>
    </source>
</evidence>